<reference evidence="1 2" key="1">
    <citation type="submission" date="2024-04" db="EMBL/GenBank/DDBJ databases">
        <title>Luteolibacter sp. isolated from soil.</title>
        <authorList>
            <person name="An J."/>
        </authorList>
    </citation>
    <scope>NUCLEOTIDE SEQUENCE [LARGE SCALE GENOMIC DNA]</scope>
    <source>
        <strain evidence="1 2">Y139</strain>
    </source>
</reference>
<protein>
    <submittedName>
        <fullName evidence="1">Uncharacterized protein</fullName>
    </submittedName>
</protein>
<sequence>MLNPSAASKSPLSSRIALSFALLLAGIFGLAAAILLPSPSFKNNTAEIPALNPIVPVSRTTVGIPSTEGEITTPPAASTEKLVAFCSQHVSAKRSFVIFQRGTCVVVDEPCTDPLMEARKRLTACAGPDAPFIPEPTSEGDLIVAFQEPVFHRFTREEVALLTPWVDQIAPALLSPTESVAAGDNWTPHENAKVGLLARRRLQEDASKSVPVKIIRAKPQETAAR</sequence>
<dbReference type="EMBL" id="JBBUKT010000001">
    <property type="protein sequence ID" value="MEK7949126.1"/>
    <property type="molecule type" value="Genomic_DNA"/>
</dbReference>
<proteinExistence type="predicted"/>
<organism evidence="1 2">
    <name type="scientific">Luteolibacter soli</name>
    <dbReference type="NCBI Taxonomy" id="3135280"/>
    <lineage>
        <taxon>Bacteria</taxon>
        <taxon>Pseudomonadati</taxon>
        <taxon>Verrucomicrobiota</taxon>
        <taxon>Verrucomicrobiia</taxon>
        <taxon>Verrucomicrobiales</taxon>
        <taxon>Verrucomicrobiaceae</taxon>
        <taxon>Luteolibacter</taxon>
    </lineage>
</organism>
<evidence type="ECO:0000313" key="2">
    <source>
        <dbReference type="Proteomes" id="UP001371305"/>
    </source>
</evidence>
<evidence type="ECO:0000313" key="1">
    <source>
        <dbReference type="EMBL" id="MEK7949126.1"/>
    </source>
</evidence>
<comment type="caution">
    <text evidence="1">The sequence shown here is derived from an EMBL/GenBank/DDBJ whole genome shotgun (WGS) entry which is preliminary data.</text>
</comment>
<keyword evidence="2" id="KW-1185">Reference proteome</keyword>
<dbReference type="RefSeq" id="WP_341402547.1">
    <property type="nucleotide sequence ID" value="NZ_JBBUKT010000001.1"/>
</dbReference>
<name>A0ABU9APL9_9BACT</name>
<accession>A0ABU9APL9</accession>
<dbReference type="Proteomes" id="UP001371305">
    <property type="component" value="Unassembled WGS sequence"/>
</dbReference>
<gene>
    <name evidence="1" type="ORF">WKV53_01390</name>
</gene>